<protein>
    <submittedName>
        <fullName evidence="4">Putative nucleoside hydrolase</fullName>
    </submittedName>
</protein>
<proteinExistence type="inferred from homology"/>
<feature type="signal peptide" evidence="2">
    <location>
        <begin position="1"/>
        <end position="25"/>
    </location>
</feature>
<dbReference type="PANTHER" id="PTHR46190:SF1">
    <property type="entry name" value="SI:CH211-201H21.5"/>
    <property type="match status" value="1"/>
</dbReference>
<dbReference type="OrthoDB" id="6493266at2759"/>
<feature type="chain" id="PRO_5026173707" evidence="2">
    <location>
        <begin position="26"/>
        <end position="352"/>
    </location>
</feature>
<dbReference type="PANTHER" id="PTHR46190">
    <property type="entry name" value="SI:CH211-201H21.5-RELATED"/>
    <property type="match status" value="1"/>
</dbReference>
<keyword evidence="4" id="KW-0378">Hydrolase</keyword>
<dbReference type="Gene3D" id="3.90.245.10">
    <property type="entry name" value="Ribonucleoside hydrolase-like"/>
    <property type="match status" value="1"/>
</dbReference>
<evidence type="ECO:0000256" key="1">
    <source>
        <dbReference type="ARBA" id="ARBA00009176"/>
    </source>
</evidence>
<evidence type="ECO:0000259" key="3">
    <source>
        <dbReference type="Pfam" id="PF01156"/>
    </source>
</evidence>
<dbReference type="VEuPathDB" id="VectorBase:LOC119163523"/>
<dbReference type="SUPFAM" id="SSF53590">
    <property type="entry name" value="Nucleoside hydrolase"/>
    <property type="match status" value="1"/>
</dbReference>
<dbReference type="GO" id="GO:0016799">
    <property type="term" value="F:hydrolase activity, hydrolyzing N-glycosyl compounds"/>
    <property type="evidence" value="ECO:0007669"/>
    <property type="project" value="InterPro"/>
</dbReference>
<dbReference type="AlphaFoldDB" id="A0A6G4ZZB5"/>
<dbReference type="InterPro" id="IPR001910">
    <property type="entry name" value="Inosine/uridine_hydrolase_dom"/>
</dbReference>
<comment type="similarity">
    <text evidence="1">Belongs to the IUNH family.</text>
</comment>
<dbReference type="Pfam" id="PF01156">
    <property type="entry name" value="IU_nuc_hydro"/>
    <property type="match status" value="1"/>
</dbReference>
<evidence type="ECO:0000313" key="4">
    <source>
        <dbReference type="EMBL" id="NIE43286.1"/>
    </source>
</evidence>
<dbReference type="InterPro" id="IPR052775">
    <property type="entry name" value="IUN_hydrolase"/>
</dbReference>
<accession>A0A6G4ZZB5</accession>
<name>A0A6G4ZZB5_RHIMP</name>
<feature type="domain" description="Inosine/uridine-preferring nucleoside hydrolase" evidence="3">
    <location>
        <begin position="36"/>
        <end position="339"/>
    </location>
</feature>
<organism evidence="4">
    <name type="scientific">Rhipicephalus microplus</name>
    <name type="common">Cattle tick</name>
    <name type="synonym">Boophilus microplus</name>
    <dbReference type="NCBI Taxonomy" id="6941"/>
    <lineage>
        <taxon>Eukaryota</taxon>
        <taxon>Metazoa</taxon>
        <taxon>Ecdysozoa</taxon>
        <taxon>Arthropoda</taxon>
        <taxon>Chelicerata</taxon>
        <taxon>Arachnida</taxon>
        <taxon>Acari</taxon>
        <taxon>Parasitiformes</taxon>
        <taxon>Ixodida</taxon>
        <taxon>Ixodoidea</taxon>
        <taxon>Ixodidae</taxon>
        <taxon>Rhipicephalinae</taxon>
        <taxon>Rhipicephalus</taxon>
        <taxon>Boophilus</taxon>
    </lineage>
</organism>
<reference evidence="4" key="1">
    <citation type="submission" date="2020-03" db="EMBL/GenBank/DDBJ databases">
        <title>A transcriptome and proteome of the tick Rhipicephalus microplus shaped by the genetic composition of its hosts and developmental stage.</title>
        <authorList>
            <person name="Garcia G.R."/>
            <person name="Ribeiro J.M.C."/>
            <person name="Maruyama S.R."/>
            <person name="Gardinasse L.G."/>
            <person name="Nelson K."/>
            <person name="Ferreira B.R."/>
            <person name="Andrade T.G."/>
            <person name="Santos I.K.F.M."/>
        </authorList>
    </citation>
    <scope>NUCLEOTIDE SEQUENCE</scope>
    <source>
        <strain evidence="4">NSGR</strain>
        <tissue evidence="4">Salivary glands</tissue>
    </source>
</reference>
<evidence type="ECO:0000256" key="2">
    <source>
        <dbReference type="SAM" id="SignalP"/>
    </source>
</evidence>
<dbReference type="EMBL" id="GIKN01001013">
    <property type="protein sequence ID" value="NIE43286.1"/>
    <property type="molecule type" value="Transcribed_RNA"/>
</dbReference>
<keyword evidence="2" id="KW-0732">Signal</keyword>
<dbReference type="InterPro" id="IPR036452">
    <property type="entry name" value="Ribo_hydro-like"/>
</dbReference>
<sequence length="352" mass="38845">MWPRIITSRGYVLTVFVVFFKNVVSDETNSPRPIRLLIDVDTGVDDAMVITFAGLSPLVCLEAVTVLAGNTNLSNGYNNTLRVLKMINRTDVPVYKGADRPIDGLWEAEKTYFGPDQFGGVSERYPISRNAAADPQTPGYIKMIELIKKNRGEQTLVLTAPLTNFAIALLTAPDISEGIRHVYILGGTLYGKGNVNPTAEFNFFTDPEAALVVLQRAKCPVTLIPWEAALQATVPWETYYSVTKKSGRLQKFLRDITTHTVRCCLSGGQSPGGFNVGDFLAVLAAAVPESVSSTLEQRVDVERSGEYARGQLVHAWEPKILPQVKRNVTIVKNFDVDVVEKYFKYAFDSSEA</sequence>